<comment type="caution">
    <text evidence="1">The sequence shown here is derived from an EMBL/GenBank/DDBJ whole genome shotgun (WGS) entry which is preliminary data.</text>
</comment>
<name>A0A8T0NJ37_PANVG</name>
<evidence type="ECO:0000313" key="1">
    <source>
        <dbReference type="EMBL" id="KAG2547096.1"/>
    </source>
</evidence>
<keyword evidence="2" id="KW-1185">Reference proteome</keyword>
<protein>
    <submittedName>
        <fullName evidence="1">Uncharacterized protein</fullName>
    </submittedName>
</protein>
<sequence length="48" mass="5884">MKRINITEIRNHSCFTKNHPADLMEQWTTTQCDRYEEPWMRSCIFYTG</sequence>
<reference evidence="1" key="1">
    <citation type="submission" date="2020-05" db="EMBL/GenBank/DDBJ databases">
        <title>WGS assembly of Panicum virgatum.</title>
        <authorList>
            <person name="Lovell J.T."/>
            <person name="Jenkins J."/>
            <person name="Shu S."/>
            <person name="Juenger T.E."/>
            <person name="Schmutz J."/>
        </authorList>
    </citation>
    <scope>NUCLEOTIDE SEQUENCE</scope>
    <source>
        <strain evidence="1">AP13</strain>
    </source>
</reference>
<evidence type="ECO:0000313" key="2">
    <source>
        <dbReference type="Proteomes" id="UP000823388"/>
    </source>
</evidence>
<accession>A0A8T0NJ37</accession>
<proteinExistence type="predicted"/>
<dbReference type="AlphaFoldDB" id="A0A8T0NJ37"/>
<dbReference type="Proteomes" id="UP000823388">
    <property type="component" value="Chromosome 9K"/>
</dbReference>
<dbReference type="EMBL" id="CM029053">
    <property type="protein sequence ID" value="KAG2547096.1"/>
    <property type="molecule type" value="Genomic_DNA"/>
</dbReference>
<gene>
    <name evidence="1" type="ORF">PVAP13_9KG085420</name>
</gene>
<organism evidence="1 2">
    <name type="scientific">Panicum virgatum</name>
    <name type="common">Blackwell switchgrass</name>
    <dbReference type="NCBI Taxonomy" id="38727"/>
    <lineage>
        <taxon>Eukaryota</taxon>
        <taxon>Viridiplantae</taxon>
        <taxon>Streptophyta</taxon>
        <taxon>Embryophyta</taxon>
        <taxon>Tracheophyta</taxon>
        <taxon>Spermatophyta</taxon>
        <taxon>Magnoliopsida</taxon>
        <taxon>Liliopsida</taxon>
        <taxon>Poales</taxon>
        <taxon>Poaceae</taxon>
        <taxon>PACMAD clade</taxon>
        <taxon>Panicoideae</taxon>
        <taxon>Panicodae</taxon>
        <taxon>Paniceae</taxon>
        <taxon>Panicinae</taxon>
        <taxon>Panicum</taxon>
        <taxon>Panicum sect. Hiantes</taxon>
    </lineage>
</organism>